<dbReference type="EMBL" id="CALNXK010000067">
    <property type="protein sequence ID" value="CAH3141815.1"/>
    <property type="molecule type" value="Genomic_DNA"/>
</dbReference>
<dbReference type="SMART" id="SM00389">
    <property type="entry name" value="HOX"/>
    <property type="match status" value="1"/>
</dbReference>
<dbReference type="InterPro" id="IPR001356">
    <property type="entry name" value="HD"/>
</dbReference>
<feature type="non-terminal residue" evidence="10">
    <location>
        <position position="1"/>
    </location>
</feature>
<gene>
    <name evidence="10" type="ORF">PLOB_00041990</name>
</gene>
<dbReference type="InterPro" id="IPR017970">
    <property type="entry name" value="Homeobox_CS"/>
</dbReference>
<comment type="subcellular location">
    <subcellularLocation>
        <location evidence="1 6 7">Nucleus</location>
    </subcellularLocation>
</comment>
<feature type="compositionally biased region" description="Basic and acidic residues" evidence="8">
    <location>
        <begin position="24"/>
        <end position="33"/>
    </location>
</feature>
<accession>A0ABN8PHN1</accession>
<dbReference type="PROSITE" id="PS00027">
    <property type="entry name" value="HOMEOBOX_1"/>
    <property type="match status" value="1"/>
</dbReference>
<name>A0ABN8PHN1_9CNID</name>
<feature type="region of interest" description="Disordered" evidence="8">
    <location>
        <begin position="1"/>
        <end position="45"/>
    </location>
</feature>
<dbReference type="InterPro" id="IPR009057">
    <property type="entry name" value="Homeodomain-like_sf"/>
</dbReference>
<organism evidence="10 11">
    <name type="scientific">Porites lobata</name>
    <dbReference type="NCBI Taxonomy" id="104759"/>
    <lineage>
        <taxon>Eukaryota</taxon>
        <taxon>Metazoa</taxon>
        <taxon>Cnidaria</taxon>
        <taxon>Anthozoa</taxon>
        <taxon>Hexacorallia</taxon>
        <taxon>Scleractinia</taxon>
        <taxon>Fungiina</taxon>
        <taxon>Poritidae</taxon>
        <taxon>Porites</taxon>
    </lineage>
</organism>
<protein>
    <recommendedName>
        <fullName evidence="9">Homeobox domain-containing protein</fullName>
    </recommendedName>
</protein>
<keyword evidence="11" id="KW-1185">Reference proteome</keyword>
<dbReference type="PRINTS" id="PR00031">
    <property type="entry name" value="HTHREPRESSR"/>
</dbReference>
<evidence type="ECO:0000256" key="2">
    <source>
        <dbReference type="ARBA" id="ARBA00022473"/>
    </source>
</evidence>
<evidence type="ECO:0000256" key="6">
    <source>
        <dbReference type="PROSITE-ProRule" id="PRU00108"/>
    </source>
</evidence>
<evidence type="ECO:0000256" key="3">
    <source>
        <dbReference type="ARBA" id="ARBA00023125"/>
    </source>
</evidence>
<dbReference type="PANTHER" id="PTHR24340">
    <property type="entry name" value="HOMEOBOX PROTEIN NKX"/>
    <property type="match status" value="1"/>
</dbReference>
<dbReference type="Proteomes" id="UP001159405">
    <property type="component" value="Unassembled WGS sequence"/>
</dbReference>
<feature type="non-terminal residue" evidence="10">
    <location>
        <position position="227"/>
    </location>
</feature>
<evidence type="ECO:0000256" key="8">
    <source>
        <dbReference type="SAM" id="MobiDB-lite"/>
    </source>
</evidence>
<dbReference type="CDD" id="cd00086">
    <property type="entry name" value="homeodomain"/>
    <property type="match status" value="1"/>
</dbReference>
<evidence type="ECO:0000313" key="11">
    <source>
        <dbReference type="Proteomes" id="UP001159405"/>
    </source>
</evidence>
<dbReference type="PANTHER" id="PTHR24340:SF41">
    <property type="entry name" value="MUSCLE-SPECIFIC HOMEOBOX PROTEIN TINMAN-RELATED"/>
    <property type="match status" value="1"/>
</dbReference>
<keyword evidence="3 6" id="KW-0238">DNA-binding</keyword>
<evidence type="ECO:0000256" key="7">
    <source>
        <dbReference type="RuleBase" id="RU000682"/>
    </source>
</evidence>
<feature type="compositionally biased region" description="Polar residues" evidence="8">
    <location>
        <begin position="1"/>
        <end position="18"/>
    </location>
</feature>
<sequence>GNCTNKSRQSADNSPNVDSDTDVDSGRESDADRPTTSSTAKTKKKKRRITFSPIEIFELEKVFAERPYLMPEDEDELAQKLGLSTRNIRFWFQNRRAKLRRQERCSPALPQTSFPNQFDQYQPASIHQPQLSYPVHARFQTRPLSPRYSGYSPDYQQSYRSEYATFPCYPVRPNRFPMMDMHSQATQDFRRYLSNQYAEPSPFLPTLPSLYPTQVKTAGHLVSRDCK</sequence>
<dbReference type="PROSITE" id="PS50071">
    <property type="entry name" value="HOMEOBOX_2"/>
    <property type="match status" value="1"/>
</dbReference>
<feature type="domain" description="Homeobox" evidence="9">
    <location>
        <begin position="42"/>
        <end position="102"/>
    </location>
</feature>
<evidence type="ECO:0000256" key="5">
    <source>
        <dbReference type="ARBA" id="ARBA00023242"/>
    </source>
</evidence>
<keyword evidence="5 6" id="KW-0539">Nucleus</keyword>
<reference evidence="10 11" key="1">
    <citation type="submission" date="2022-05" db="EMBL/GenBank/DDBJ databases">
        <authorList>
            <consortium name="Genoscope - CEA"/>
            <person name="William W."/>
        </authorList>
    </citation>
    <scope>NUCLEOTIDE SEQUENCE [LARGE SCALE GENOMIC DNA]</scope>
</reference>
<dbReference type="SUPFAM" id="SSF46689">
    <property type="entry name" value="Homeodomain-like"/>
    <property type="match status" value="1"/>
</dbReference>
<feature type="DNA-binding region" description="Homeobox" evidence="6">
    <location>
        <begin position="44"/>
        <end position="103"/>
    </location>
</feature>
<keyword evidence="4 6" id="KW-0371">Homeobox</keyword>
<dbReference type="Gene3D" id="1.10.10.60">
    <property type="entry name" value="Homeodomain-like"/>
    <property type="match status" value="1"/>
</dbReference>
<proteinExistence type="predicted"/>
<keyword evidence="2" id="KW-0217">Developmental protein</keyword>
<dbReference type="InterPro" id="IPR050394">
    <property type="entry name" value="Homeobox_NK-like"/>
</dbReference>
<evidence type="ECO:0000256" key="4">
    <source>
        <dbReference type="ARBA" id="ARBA00023155"/>
    </source>
</evidence>
<evidence type="ECO:0000256" key="1">
    <source>
        <dbReference type="ARBA" id="ARBA00004123"/>
    </source>
</evidence>
<dbReference type="Pfam" id="PF00046">
    <property type="entry name" value="Homeodomain"/>
    <property type="match status" value="1"/>
</dbReference>
<comment type="caution">
    <text evidence="10">The sequence shown here is derived from an EMBL/GenBank/DDBJ whole genome shotgun (WGS) entry which is preliminary data.</text>
</comment>
<evidence type="ECO:0000313" key="10">
    <source>
        <dbReference type="EMBL" id="CAH3141815.1"/>
    </source>
</evidence>
<dbReference type="InterPro" id="IPR000047">
    <property type="entry name" value="HTH_motif"/>
</dbReference>
<evidence type="ECO:0000259" key="9">
    <source>
        <dbReference type="PROSITE" id="PS50071"/>
    </source>
</evidence>